<keyword evidence="3" id="KW-0325">Glycoprotein</keyword>
<name>A0ABP8TIL7_9ACTN</name>
<dbReference type="PANTHER" id="PTHR23220:SF122">
    <property type="entry name" value="INTEGRIN ALPHA-PS1"/>
    <property type="match status" value="1"/>
</dbReference>
<keyword evidence="1 4" id="KW-0732">Signal</keyword>
<sequence length="423" mass="41519">MQRRMRAAMTLALIGLPAALGTAPAHAAARTPGVADFDGDGHGDLVIGAPAASGGGRVTVVYGSRDGVDLGHHQVLAPLRSGGAFGTAVATADFDGDGRTDLAVGAPGRGTIEVFTGSRSGLSRRAVLTPGDGAGRALAVGDVDHDGRPELLAAGNSTLLVIGFAAGTPKVVASVRGRTARKVAIAAGDLNGDGYADAAWNADGILRLLHGSKTGLRAVSGTASVGSTGGLAIADVNGDRRGDVVAGDPAGAHGGVVKIYPGGDLRHPRAYGQDTKGVPGKGERGDEFGAAVVARDRDGDGRAEVVVGTPGEDIGKHRDAGAVTVLHGDAHWNLAAGSTSFSQDTEGVPGVAETGDRYGAALSLADLDGDTKLDLAVGAPGENGGDGGVSIYPGQGIAGMTVFGGRSAGLSAAKAAFGAALSG</sequence>
<gene>
    <name evidence="5" type="ORF">GCM10023195_36690</name>
</gene>
<dbReference type="Gene3D" id="2.130.10.130">
    <property type="entry name" value="Integrin alpha, N-terminal"/>
    <property type="match status" value="3"/>
</dbReference>
<organism evidence="5 6">
    <name type="scientific">Actinoallomurus liliacearum</name>
    <dbReference type="NCBI Taxonomy" id="1080073"/>
    <lineage>
        <taxon>Bacteria</taxon>
        <taxon>Bacillati</taxon>
        <taxon>Actinomycetota</taxon>
        <taxon>Actinomycetes</taxon>
        <taxon>Streptosporangiales</taxon>
        <taxon>Thermomonosporaceae</taxon>
        <taxon>Actinoallomurus</taxon>
    </lineage>
</organism>
<dbReference type="Pfam" id="PF01839">
    <property type="entry name" value="FG-GAP"/>
    <property type="match status" value="3"/>
</dbReference>
<protein>
    <submittedName>
        <fullName evidence="5">FG-GAP-like repeat-containing protein</fullName>
    </submittedName>
</protein>
<feature type="chain" id="PRO_5045510999" evidence="4">
    <location>
        <begin position="28"/>
        <end position="423"/>
    </location>
</feature>
<keyword evidence="2" id="KW-0677">Repeat</keyword>
<dbReference type="InterPro" id="IPR013519">
    <property type="entry name" value="Int_alpha_beta-p"/>
</dbReference>
<dbReference type="InterPro" id="IPR028994">
    <property type="entry name" value="Integrin_alpha_N"/>
</dbReference>
<accession>A0ABP8TIL7</accession>
<evidence type="ECO:0000256" key="4">
    <source>
        <dbReference type="SAM" id="SignalP"/>
    </source>
</evidence>
<dbReference type="PROSITE" id="PS51470">
    <property type="entry name" value="FG_GAP"/>
    <property type="match status" value="3"/>
</dbReference>
<evidence type="ECO:0000313" key="5">
    <source>
        <dbReference type="EMBL" id="GAA4609168.1"/>
    </source>
</evidence>
<dbReference type="Pfam" id="PF13517">
    <property type="entry name" value="FG-GAP_3"/>
    <property type="match status" value="1"/>
</dbReference>
<feature type="signal peptide" evidence="4">
    <location>
        <begin position="1"/>
        <end position="27"/>
    </location>
</feature>
<evidence type="ECO:0000256" key="1">
    <source>
        <dbReference type="ARBA" id="ARBA00022729"/>
    </source>
</evidence>
<comment type="caution">
    <text evidence="5">The sequence shown here is derived from an EMBL/GenBank/DDBJ whole genome shotgun (WGS) entry which is preliminary data.</text>
</comment>
<keyword evidence="6" id="KW-1185">Reference proteome</keyword>
<reference evidence="6" key="1">
    <citation type="journal article" date="2019" name="Int. J. Syst. Evol. Microbiol.">
        <title>The Global Catalogue of Microorganisms (GCM) 10K type strain sequencing project: providing services to taxonomists for standard genome sequencing and annotation.</title>
        <authorList>
            <consortium name="The Broad Institute Genomics Platform"/>
            <consortium name="The Broad Institute Genome Sequencing Center for Infectious Disease"/>
            <person name="Wu L."/>
            <person name="Ma J."/>
        </authorList>
    </citation>
    <scope>NUCLEOTIDE SEQUENCE [LARGE SCALE GENOMIC DNA]</scope>
    <source>
        <strain evidence="6">JCM 17938</strain>
    </source>
</reference>
<dbReference type="SMART" id="SM00191">
    <property type="entry name" value="Int_alpha"/>
    <property type="match status" value="6"/>
</dbReference>
<evidence type="ECO:0000256" key="3">
    <source>
        <dbReference type="ARBA" id="ARBA00023180"/>
    </source>
</evidence>
<evidence type="ECO:0000256" key="2">
    <source>
        <dbReference type="ARBA" id="ARBA00022737"/>
    </source>
</evidence>
<dbReference type="InterPro" id="IPR013517">
    <property type="entry name" value="FG-GAP"/>
</dbReference>
<evidence type="ECO:0000313" key="6">
    <source>
        <dbReference type="Proteomes" id="UP001500212"/>
    </source>
</evidence>
<dbReference type="PANTHER" id="PTHR23220">
    <property type="entry name" value="INTEGRIN ALPHA"/>
    <property type="match status" value="1"/>
</dbReference>
<proteinExistence type="predicted"/>
<dbReference type="RefSeq" id="WP_345355130.1">
    <property type="nucleotide sequence ID" value="NZ_BAABHJ010000008.1"/>
</dbReference>
<dbReference type="EMBL" id="BAABHJ010000008">
    <property type="protein sequence ID" value="GAA4609168.1"/>
    <property type="molecule type" value="Genomic_DNA"/>
</dbReference>
<dbReference type="Proteomes" id="UP001500212">
    <property type="component" value="Unassembled WGS sequence"/>
</dbReference>
<dbReference type="SUPFAM" id="SSF69318">
    <property type="entry name" value="Integrin alpha N-terminal domain"/>
    <property type="match status" value="1"/>
</dbReference>